<dbReference type="InterPro" id="IPR025932">
    <property type="entry name" value="Trypano_VSG_B_N_dom"/>
</dbReference>
<evidence type="ECO:0000313" key="13">
    <source>
        <dbReference type="Proteomes" id="UP000000702"/>
    </source>
</evidence>
<reference evidence="13" key="1">
    <citation type="submission" date="2011-07" db="EMBL/GenBank/DDBJ databases">
        <title>Divergent evolution of antigenic variation in African trypanosomes.</title>
        <authorList>
            <person name="Jackson A.P."/>
            <person name="Berry A."/>
            <person name="Allison H.C."/>
            <person name="Burton P."/>
            <person name="Anderson J."/>
            <person name="Aslett M."/>
            <person name="Brown R."/>
            <person name="Corton N."/>
            <person name="Harris D."/>
            <person name="Hauser H."/>
            <person name="Gamble J."/>
            <person name="Gilderthorp R."/>
            <person name="McQuillan J."/>
            <person name="Quail M.A."/>
            <person name="Sanders M."/>
            <person name="Van Tonder A."/>
            <person name="Ginger M.L."/>
            <person name="Donelson J.E."/>
            <person name="Field M.C."/>
            <person name="Barry J.D."/>
            <person name="Berriman M."/>
            <person name="Hertz-Fowler C."/>
        </authorList>
    </citation>
    <scope>NUCLEOTIDE SEQUENCE [LARGE SCALE GENOMIC DNA]</scope>
    <source>
        <strain evidence="13">IL3000</strain>
    </source>
</reference>
<keyword evidence="5 10" id="KW-0732">Signal</keyword>
<keyword evidence="3" id="KW-1003">Cell membrane</keyword>
<dbReference type="GO" id="GO:0005886">
    <property type="term" value="C:plasma membrane"/>
    <property type="evidence" value="ECO:0007669"/>
    <property type="project" value="UniProtKB-SubCell"/>
</dbReference>
<dbReference type="VEuPathDB" id="TriTrypDB:TcIL3000_0_41930"/>
<keyword evidence="8" id="KW-0449">Lipoprotein</keyword>
<evidence type="ECO:0000256" key="9">
    <source>
        <dbReference type="SAM" id="MobiDB-lite"/>
    </source>
</evidence>
<sequence>MMLIQFWKIIIVSMWVSANVEGTDHNHDAHNALCELLQSAVGKWGDGGKGLSEPLSKALNRTIFGNESGGDIAELRSKLPEFYDEVLKGRGTRFGPCGGRESGQSAPYDMVCLCTLGDGGWPLNDTQTATTLCGQPEAALEGGKDKKGWSERGTGLDQITATWFNVTKHCLEGDKEKGETLKEALGNVLGKLENKPYGGYNRYQLGEGTPTEWSACTGYPPLGVCVMYYNSTKITKTMPWWTDLQNAIPEEEKFQEEKKKREEEEKSQKQDSSSIPGENSTLSRRRRAVPDSPNENEADSNLTAKFEKLQSRSSTPIIPPPSWLFRAVLLI</sequence>
<reference evidence="12 13" key="2">
    <citation type="journal article" date="2012" name="Proc. Natl. Acad. Sci. U.S.A.">
        <title>Antigenic diversity is generated by distinct evolutionary mechanisms in African trypanosome species.</title>
        <authorList>
            <person name="Jackson A.P."/>
            <person name="Berry A."/>
            <person name="Aslett M."/>
            <person name="Allison H.C."/>
            <person name="Burton P."/>
            <person name="Vavrova-Anderson J."/>
            <person name="Brown R."/>
            <person name="Browne H."/>
            <person name="Corton N."/>
            <person name="Hauser H."/>
            <person name="Gamble J."/>
            <person name="Gilderthorp R."/>
            <person name="Marcello L."/>
            <person name="McQuillan J."/>
            <person name="Otto T.D."/>
            <person name="Quail M.A."/>
            <person name="Sanders M.J."/>
            <person name="van Tonder A."/>
            <person name="Ginger M.L."/>
            <person name="Field M.C."/>
            <person name="Barry J.D."/>
            <person name="Hertz-Fowler C."/>
            <person name="Berriman M."/>
        </authorList>
    </citation>
    <scope>NUCLEOTIDE SEQUENCE [LARGE SCALE GENOMIC DNA]</scope>
    <source>
        <strain evidence="12 13">IL3000</strain>
    </source>
</reference>
<evidence type="ECO:0000256" key="4">
    <source>
        <dbReference type="ARBA" id="ARBA00022622"/>
    </source>
</evidence>
<accession>F9W8B2</accession>
<feature type="compositionally biased region" description="Polar residues" evidence="9">
    <location>
        <begin position="271"/>
        <end position="282"/>
    </location>
</feature>
<evidence type="ECO:0000256" key="7">
    <source>
        <dbReference type="ARBA" id="ARBA00023180"/>
    </source>
</evidence>
<feature type="region of interest" description="Disordered" evidence="9">
    <location>
        <begin position="252"/>
        <end position="320"/>
    </location>
</feature>
<evidence type="ECO:0000256" key="1">
    <source>
        <dbReference type="ARBA" id="ARBA00002523"/>
    </source>
</evidence>
<dbReference type="EMBL" id="CAEQ01001156">
    <property type="protein sequence ID" value="CCD13444.1"/>
    <property type="molecule type" value="Genomic_DNA"/>
</dbReference>
<evidence type="ECO:0000256" key="3">
    <source>
        <dbReference type="ARBA" id="ARBA00022475"/>
    </source>
</evidence>
<comment type="function">
    <text evidence="1">VSG forms a coat on the surface of the parasite. The trypanosome evades the immune response of the host by expressing a series of antigenically distinct VSGs from an estimated 1000 VSG genes.</text>
</comment>
<organism evidence="12 13">
    <name type="scientific">Trypanosoma congolense (strain IL3000)</name>
    <dbReference type="NCBI Taxonomy" id="1068625"/>
    <lineage>
        <taxon>Eukaryota</taxon>
        <taxon>Discoba</taxon>
        <taxon>Euglenozoa</taxon>
        <taxon>Kinetoplastea</taxon>
        <taxon>Metakinetoplastina</taxon>
        <taxon>Trypanosomatida</taxon>
        <taxon>Trypanosomatidae</taxon>
        <taxon>Trypanosoma</taxon>
        <taxon>Nannomonas</taxon>
    </lineage>
</organism>
<protein>
    <submittedName>
        <fullName evidence="12">Variant surface glycoprotein</fullName>
    </submittedName>
</protein>
<dbReference type="Pfam" id="PF13206">
    <property type="entry name" value="VSG_B"/>
    <property type="match status" value="1"/>
</dbReference>
<dbReference type="GO" id="GO:0098552">
    <property type="term" value="C:side of membrane"/>
    <property type="evidence" value="ECO:0007669"/>
    <property type="project" value="UniProtKB-KW"/>
</dbReference>
<comment type="caution">
    <text evidence="12">The sequence shown here is derived from an EMBL/GenBank/DDBJ whole genome shotgun (WGS) entry which is preliminary data.</text>
</comment>
<evidence type="ECO:0000256" key="2">
    <source>
        <dbReference type="ARBA" id="ARBA00004609"/>
    </source>
</evidence>
<dbReference type="Proteomes" id="UP000000702">
    <property type="component" value="Unassembled WGS sequence"/>
</dbReference>
<feature type="compositionally biased region" description="Polar residues" evidence="9">
    <location>
        <begin position="293"/>
        <end position="303"/>
    </location>
</feature>
<comment type="subcellular location">
    <subcellularLocation>
        <location evidence="2">Cell membrane</location>
        <topology evidence="2">Lipid-anchor</topology>
        <topology evidence="2">GPI-anchor</topology>
    </subcellularLocation>
</comment>
<evidence type="ECO:0000256" key="6">
    <source>
        <dbReference type="ARBA" id="ARBA00023136"/>
    </source>
</evidence>
<evidence type="ECO:0000313" key="12">
    <source>
        <dbReference type="EMBL" id="CCD13444.1"/>
    </source>
</evidence>
<dbReference type="AlphaFoldDB" id="F9W8B2"/>
<name>F9W8B2_TRYCI</name>
<feature type="chain" id="PRO_5003394769" evidence="10">
    <location>
        <begin position="23"/>
        <end position="331"/>
    </location>
</feature>
<gene>
    <name evidence="12" type="ORF">TCIL3000_0_41930</name>
</gene>
<evidence type="ECO:0000259" key="11">
    <source>
        <dbReference type="Pfam" id="PF13206"/>
    </source>
</evidence>
<keyword evidence="4" id="KW-0336">GPI-anchor</keyword>
<evidence type="ECO:0000256" key="5">
    <source>
        <dbReference type="ARBA" id="ARBA00022729"/>
    </source>
</evidence>
<keyword evidence="13" id="KW-1185">Reference proteome</keyword>
<proteinExistence type="predicted"/>
<evidence type="ECO:0000256" key="10">
    <source>
        <dbReference type="SAM" id="SignalP"/>
    </source>
</evidence>
<feature type="signal peptide" evidence="10">
    <location>
        <begin position="1"/>
        <end position="22"/>
    </location>
</feature>
<keyword evidence="6" id="KW-0472">Membrane</keyword>
<keyword evidence="7" id="KW-0325">Glycoprotein</keyword>
<feature type="compositionally biased region" description="Basic and acidic residues" evidence="9">
    <location>
        <begin position="252"/>
        <end position="269"/>
    </location>
</feature>
<feature type="domain" description="Trypanosome variant surface glycoprotein B-type N-terminal" evidence="11">
    <location>
        <begin position="52"/>
        <end position="263"/>
    </location>
</feature>
<evidence type="ECO:0000256" key="8">
    <source>
        <dbReference type="ARBA" id="ARBA00023288"/>
    </source>
</evidence>